<sequence length="164" mass="17735">MSTTPNRTMEATSHQRRTMKKMMVTGVLVANLLLSVMCFSGAGIMVSASAIPTASFPSNSNGVANSASTDVGHRRTTCVAVHPILKQRGVDPIDMPIDPIPDTDVGGVQILNAIVETSGLRFDTGLTIVFDVYLITDSRQLKGGKYCAIYMNTQFHEHAEYIET</sequence>
<accession>A0A182MUY0</accession>
<reference evidence="2" key="1">
    <citation type="submission" date="2013-09" db="EMBL/GenBank/DDBJ databases">
        <title>The Genome Sequence of Anopheles culicifacies species A.</title>
        <authorList>
            <consortium name="The Broad Institute Genomics Platform"/>
            <person name="Neafsey D.E."/>
            <person name="Besansky N."/>
            <person name="Howell P."/>
            <person name="Walton C."/>
            <person name="Young S.K."/>
            <person name="Zeng Q."/>
            <person name="Gargeya S."/>
            <person name="Fitzgerald M."/>
            <person name="Haas B."/>
            <person name="Abouelleil A."/>
            <person name="Allen A.W."/>
            <person name="Alvarado L."/>
            <person name="Arachchi H.M."/>
            <person name="Berlin A.M."/>
            <person name="Chapman S.B."/>
            <person name="Gainer-Dewar J."/>
            <person name="Goldberg J."/>
            <person name="Griggs A."/>
            <person name="Gujja S."/>
            <person name="Hansen M."/>
            <person name="Howarth C."/>
            <person name="Imamovic A."/>
            <person name="Ireland A."/>
            <person name="Larimer J."/>
            <person name="McCowan C."/>
            <person name="Murphy C."/>
            <person name="Pearson M."/>
            <person name="Poon T.W."/>
            <person name="Priest M."/>
            <person name="Roberts A."/>
            <person name="Saif S."/>
            <person name="Shea T."/>
            <person name="Sisk P."/>
            <person name="Sykes S."/>
            <person name="Wortman J."/>
            <person name="Nusbaum C."/>
            <person name="Birren B."/>
        </authorList>
    </citation>
    <scope>NUCLEOTIDE SEQUENCE [LARGE SCALE GENOMIC DNA]</scope>
    <source>
        <strain evidence="2">A-37</strain>
    </source>
</reference>
<name>A0A182MUY0_9DIPT</name>
<organism evidence="1 2">
    <name type="scientific">Anopheles culicifacies</name>
    <dbReference type="NCBI Taxonomy" id="139723"/>
    <lineage>
        <taxon>Eukaryota</taxon>
        <taxon>Metazoa</taxon>
        <taxon>Ecdysozoa</taxon>
        <taxon>Arthropoda</taxon>
        <taxon>Hexapoda</taxon>
        <taxon>Insecta</taxon>
        <taxon>Pterygota</taxon>
        <taxon>Neoptera</taxon>
        <taxon>Endopterygota</taxon>
        <taxon>Diptera</taxon>
        <taxon>Nematocera</taxon>
        <taxon>Culicoidea</taxon>
        <taxon>Culicidae</taxon>
        <taxon>Anophelinae</taxon>
        <taxon>Anopheles</taxon>
        <taxon>culicifacies species complex</taxon>
    </lineage>
</organism>
<dbReference type="EMBL" id="AXCM01002283">
    <property type="status" value="NOT_ANNOTATED_CDS"/>
    <property type="molecule type" value="Genomic_DNA"/>
</dbReference>
<dbReference type="EnsemblMetazoa" id="ACUA026848-RA">
    <property type="protein sequence ID" value="ACUA026848-PA"/>
    <property type="gene ID" value="ACUA026848"/>
</dbReference>
<protein>
    <submittedName>
        <fullName evidence="1">Uncharacterized protein</fullName>
    </submittedName>
</protein>
<reference evidence="1" key="2">
    <citation type="submission" date="2020-05" db="UniProtKB">
        <authorList>
            <consortium name="EnsemblMetazoa"/>
        </authorList>
    </citation>
    <scope>IDENTIFICATION</scope>
    <source>
        <strain evidence="1">A-37</strain>
    </source>
</reference>
<dbReference type="AlphaFoldDB" id="A0A182MUY0"/>
<evidence type="ECO:0000313" key="2">
    <source>
        <dbReference type="Proteomes" id="UP000075883"/>
    </source>
</evidence>
<evidence type="ECO:0000313" key="1">
    <source>
        <dbReference type="EnsemblMetazoa" id="ACUA026848-PA"/>
    </source>
</evidence>
<proteinExistence type="predicted"/>
<keyword evidence="2" id="KW-1185">Reference proteome</keyword>
<dbReference type="Proteomes" id="UP000075883">
    <property type="component" value="Unassembled WGS sequence"/>
</dbReference>
<dbReference type="VEuPathDB" id="VectorBase:ACUA026848"/>